<feature type="region of interest" description="Disordered" evidence="1">
    <location>
        <begin position="1"/>
        <end position="24"/>
    </location>
</feature>
<evidence type="ECO:0000313" key="3">
    <source>
        <dbReference type="Proteomes" id="UP000010931"/>
    </source>
</evidence>
<dbReference type="Proteomes" id="UP000010931">
    <property type="component" value="Unassembled WGS sequence"/>
</dbReference>
<evidence type="ECO:0000313" key="2">
    <source>
        <dbReference type="EMBL" id="ELP69003.1"/>
    </source>
</evidence>
<gene>
    <name evidence="2" type="ORF">STRTUCAR8_07567</name>
</gene>
<proteinExistence type="predicted"/>
<accession>L7FBQ7</accession>
<protein>
    <submittedName>
        <fullName evidence="2">Uncharacterized protein</fullName>
    </submittedName>
</protein>
<name>L7FBQ7_STRT8</name>
<dbReference type="AlphaFoldDB" id="L7FBQ7"/>
<dbReference type="EMBL" id="AEJB01000182">
    <property type="protein sequence ID" value="ELP69003.1"/>
    <property type="molecule type" value="Genomic_DNA"/>
</dbReference>
<keyword evidence="3" id="KW-1185">Reference proteome</keyword>
<comment type="caution">
    <text evidence="2">The sequence shown here is derived from an EMBL/GenBank/DDBJ whole genome shotgun (WGS) entry which is preliminary data.</text>
</comment>
<sequence>MKRRRDGYWRRHQPRPPHRNTRVRTPISDCAALRPAERQLNGAK</sequence>
<organism evidence="2 3">
    <name type="scientific">Streptomyces turgidiscabies (strain Car8)</name>
    <dbReference type="NCBI Taxonomy" id="698760"/>
    <lineage>
        <taxon>Bacteria</taxon>
        <taxon>Bacillati</taxon>
        <taxon>Actinomycetota</taxon>
        <taxon>Actinomycetes</taxon>
        <taxon>Kitasatosporales</taxon>
        <taxon>Streptomycetaceae</taxon>
        <taxon>Streptomyces</taxon>
    </lineage>
</organism>
<feature type="compositionally biased region" description="Basic residues" evidence="1">
    <location>
        <begin position="1"/>
        <end position="22"/>
    </location>
</feature>
<evidence type="ECO:0000256" key="1">
    <source>
        <dbReference type="SAM" id="MobiDB-lite"/>
    </source>
</evidence>
<reference evidence="2 3" key="1">
    <citation type="journal article" date="2011" name="Plasmid">
        <title>Streptomyces turgidiscabies Car8 contains a modular pathogenicity island that shares virulence genes with other actinobacterial plant pathogens.</title>
        <authorList>
            <person name="Huguet-Tapia J.C."/>
            <person name="Badger J.H."/>
            <person name="Loria R."/>
            <person name="Pettis G.S."/>
        </authorList>
    </citation>
    <scope>NUCLEOTIDE SEQUENCE [LARGE SCALE GENOMIC DNA]</scope>
    <source>
        <strain evidence="2 3">Car8</strain>
    </source>
</reference>